<organism evidence="10 11">
    <name type="scientific">Babesia gibsoni</name>
    <dbReference type="NCBI Taxonomy" id="33632"/>
    <lineage>
        <taxon>Eukaryota</taxon>
        <taxon>Sar</taxon>
        <taxon>Alveolata</taxon>
        <taxon>Apicomplexa</taxon>
        <taxon>Aconoidasida</taxon>
        <taxon>Piroplasmida</taxon>
        <taxon>Babesiidae</taxon>
        <taxon>Babesia</taxon>
    </lineage>
</organism>
<dbReference type="Proteomes" id="UP001230268">
    <property type="component" value="Unassembled WGS sequence"/>
</dbReference>
<keyword evidence="10" id="KW-0328">Glycosyltransferase</keyword>
<comment type="caution">
    <text evidence="10">The sequence shown here is derived from an EMBL/GenBank/DDBJ whole genome shotgun (WGS) entry which is preliminary data.</text>
</comment>
<protein>
    <submittedName>
        <fullName evidence="10">Phosphatidylinositol N-acetylglucosaminyltransferase subunit c like protein</fullName>
    </submittedName>
</protein>
<feature type="transmembrane region" description="Helical" evidence="9">
    <location>
        <begin position="190"/>
        <end position="209"/>
    </location>
</feature>
<evidence type="ECO:0000256" key="4">
    <source>
        <dbReference type="ARBA" id="ARBA00008321"/>
    </source>
</evidence>
<dbReference type="PANTHER" id="PTHR12982:SF0">
    <property type="entry name" value="PHOSPHATIDYLINOSITOL N-ACETYLGLUCOSAMINYLTRANSFERASE SUBUNIT C"/>
    <property type="match status" value="1"/>
</dbReference>
<reference evidence="10" key="1">
    <citation type="submission" date="2023-08" db="EMBL/GenBank/DDBJ databases">
        <title>Draft sequence of the Babesia gibsoni genome.</title>
        <authorList>
            <person name="Yamagishi J.Y."/>
            <person name="Xuan X.X."/>
        </authorList>
    </citation>
    <scope>NUCLEOTIDE SEQUENCE</scope>
    <source>
        <strain evidence="10">Azabu</strain>
    </source>
</reference>
<keyword evidence="10" id="KW-0808">Transferase</keyword>
<evidence type="ECO:0000256" key="1">
    <source>
        <dbReference type="ARBA" id="ARBA00004141"/>
    </source>
</evidence>
<feature type="transmembrane region" description="Helical" evidence="9">
    <location>
        <begin position="230"/>
        <end position="251"/>
    </location>
</feature>
<keyword evidence="11" id="KW-1185">Reference proteome</keyword>
<keyword evidence="8 9" id="KW-0472">Membrane</keyword>
<dbReference type="InterPro" id="IPR015419">
    <property type="entry name" value="CTAG/Pcc1"/>
</dbReference>
<keyword evidence="6 9" id="KW-0812">Transmembrane</keyword>
<feature type="transmembrane region" description="Helical" evidence="9">
    <location>
        <begin position="73"/>
        <end position="94"/>
    </location>
</feature>
<comment type="subcellular location">
    <subcellularLocation>
        <location evidence="1">Membrane</location>
        <topology evidence="1">Multi-pass membrane protein</topology>
    </subcellularLocation>
</comment>
<feature type="transmembrane region" description="Helical" evidence="9">
    <location>
        <begin position="135"/>
        <end position="152"/>
    </location>
</feature>
<keyword evidence="7 9" id="KW-1133">Transmembrane helix</keyword>
<comment type="similarity">
    <text evidence="4">Belongs to the PIGC family.</text>
</comment>
<gene>
    <name evidence="10" type="ORF">BgAZ_200320</name>
</gene>
<evidence type="ECO:0000256" key="3">
    <source>
        <dbReference type="ARBA" id="ARBA00007073"/>
    </source>
</evidence>
<dbReference type="GO" id="GO:0016757">
    <property type="term" value="F:glycosyltransferase activity"/>
    <property type="evidence" value="ECO:0007669"/>
    <property type="project" value="UniProtKB-KW"/>
</dbReference>
<evidence type="ECO:0000256" key="7">
    <source>
        <dbReference type="ARBA" id="ARBA00022989"/>
    </source>
</evidence>
<evidence type="ECO:0000313" key="10">
    <source>
        <dbReference type="EMBL" id="KAK1443156.1"/>
    </source>
</evidence>
<dbReference type="Gene3D" id="3.30.310.50">
    <property type="entry name" value="Alpha-D-phosphohexomutase, C-terminal domain"/>
    <property type="match status" value="1"/>
</dbReference>
<evidence type="ECO:0000256" key="6">
    <source>
        <dbReference type="ARBA" id="ARBA00022692"/>
    </source>
</evidence>
<accession>A0AAD8LQQ5</accession>
<dbReference type="GO" id="GO:0000506">
    <property type="term" value="C:glycosylphosphatidylinositol-N-acetylglucosaminyltransferase (GPI-GnT) complex"/>
    <property type="evidence" value="ECO:0007669"/>
    <property type="project" value="TreeGrafter"/>
</dbReference>
<evidence type="ECO:0000256" key="2">
    <source>
        <dbReference type="ARBA" id="ARBA00004687"/>
    </source>
</evidence>
<feature type="transmembrane region" description="Helical" evidence="9">
    <location>
        <begin position="164"/>
        <end position="184"/>
    </location>
</feature>
<comment type="similarity">
    <text evidence="3">Belongs to the CTAG/PCC1 family.</text>
</comment>
<keyword evidence="5" id="KW-0337">GPI-anchor biosynthesis</keyword>
<proteinExistence type="inferred from homology"/>
<dbReference type="AlphaFoldDB" id="A0AAD8LQQ5"/>
<dbReference type="EMBL" id="JAVEPI010000002">
    <property type="protein sequence ID" value="KAK1443156.1"/>
    <property type="molecule type" value="Genomic_DNA"/>
</dbReference>
<evidence type="ECO:0000256" key="8">
    <source>
        <dbReference type="ARBA" id="ARBA00023136"/>
    </source>
</evidence>
<dbReference type="PANTHER" id="PTHR12982">
    <property type="entry name" value="PHOSPHATIDYLINOSITOL GLYCAN, CLASS C"/>
    <property type="match status" value="1"/>
</dbReference>
<evidence type="ECO:0000256" key="5">
    <source>
        <dbReference type="ARBA" id="ARBA00022502"/>
    </source>
</evidence>
<sequence length="368" mass="42071">MEKLKRWERVMYKKQAYPPNYVSEQFLCGIQDNVLSSFTLRELSPKMLLAMQHMSTMLIMAHLYLMIKDDQVPLLYVEGGTMLAIGVLCLLMYVNKATRIDHYRNVRLAFVVFATVKLLQPVLQTLTISFSCDTVYALAVILSIINIMTHDYDLGGKDDGYVRYMDVLPMNCLVLVSILIASRFGSPEKASAYLQLYMVYVCAFPSLTYERTFSLLPMHQRYLMNCQSELPLYISTLAVAVITCCCLYSRHVALVPAYIVGSLFIIVVNPLIYIYAQRFKRVTTVKFPSESFCTLACRVLESEARTHVGASTVRYGREGNVLNVYINAVDCRTLRLKVNAFYESCYLISSIMEQFAPHVDRKGHKKRN</sequence>
<dbReference type="InterPro" id="IPR009450">
    <property type="entry name" value="Plno_GlcNAc_GPI2"/>
</dbReference>
<dbReference type="Pfam" id="PF09341">
    <property type="entry name" value="Pcc1"/>
    <property type="match status" value="1"/>
</dbReference>
<name>A0AAD8LQQ5_BABGI</name>
<evidence type="ECO:0000313" key="11">
    <source>
        <dbReference type="Proteomes" id="UP001230268"/>
    </source>
</evidence>
<dbReference type="GO" id="GO:0006506">
    <property type="term" value="P:GPI anchor biosynthetic process"/>
    <property type="evidence" value="ECO:0007669"/>
    <property type="project" value="UniProtKB-KW"/>
</dbReference>
<dbReference type="Pfam" id="PF06432">
    <property type="entry name" value="GPI2"/>
    <property type="match status" value="1"/>
</dbReference>
<comment type="pathway">
    <text evidence="2">Glycolipid biosynthesis; glycosylphosphatidylinositol-anchor biosynthesis.</text>
</comment>
<evidence type="ECO:0000256" key="9">
    <source>
        <dbReference type="SAM" id="Phobius"/>
    </source>
</evidence>
<feature type="transmembrane region" description="Helical" evidence="9">
    <location>
        <begin position="257"/>
        <end position="276"/>
    </location>
</feature>